<dbReference type="EMBL" id="BGPR01005180">
    <property type="protein sequence ID" value="GBN07704.1"/>
    <property type="molecule type" value="Genomic_DNA"/>
</dbReference>
<organism evidence="2 3">
    <name type="scientific">Araneus ventricosus</name>
    <name type="common">Orbweaver spider</name>
    <name type="synonym">Epeira ventricosa</name>
    <dbReference type="NCBI Taxonomy" id="182803"/>
    <lineage>
        <taxon>Eukaryota</taxon>
        <taxon>Metazoa</taxon>
        <taxon>Ecdysozoa</taxon>
        <taxon>Arthropoda</taxon>
        <taxon>Chelicerata</taxon>
        <taxon>Arachnida</taxon>
        <taxon>Araneae</taxon>
        <taxon>Araneomorphae</taxon>
        <taxon>Entelegynae</taxon>
        <taxon>Araneoidea</taxon>
        <taxon>Araneidae</taxon>
        <taxon>Araneus</taxon>
    </lineage>
</organism>
<comment type="caution">
    <text evidence="2">The sequence shown here is derived from an EMBL/GenBank/DDBJ whole genome shotgun (WGS) entry which is preliminary data.</text>
</comment>
<feature type="compositionally biased region" description="Low complexity" evidence="1">
    <location>
        <begin position="132"/>
        <end position="143"/>
    </location>
</feature>
<proteinExistence type="predicted"/>
<reference evidence="2 3" key="1">
    <citation type="journal article" date="2019" name="Sci. Rep.">
        <title>Orb-weaving spider Araneus ventricosus genome elucidates the spidroin gene catalogue.</title>
        <authorList>
            <person name="Kono N."/>
            <person name="Nakamura H."/>
            <person name="Ohtoshi R."/>
            <person name="Moran D.A.P."/>
            <person name="Shinohara A."/>
            <person name="Yoshida Y."/>
            <person name="Fujiwara M."/>
            <person name="Mori M."/>
            <person name="Tomita M."/>
            <person name="Arakawa K."/>
        </authorList>
    </citation>
    <scope>NUCLEOTIDE SEQUENCE [LARGE SCALE GENOMIC DNA]</scope>
</reference>
<protein>
    <submittedName>
        <fullName evidence="2">Uncharacterized protein</fullName>
    </submittedName>
</protein>
<dbReference type="AlphaFoldDB" id="A0A4Y2KZ81"/>
<keyword evidence="3" id="KW-1185">Reference proteome</keyword>
<gene>
    <name evidence="2" type="ORF">AVEN_237602_1</name>
</gene>
<name>A0A4Y2KZ81_ARAVE</name>
<sequence length="150" mass="17044">MLFWDGSRNFEPRSDKEDATVPLFKFYKTQAGGYSALEGINVHKSHTWRIFKELCLNLGIHGSSIPLHLEKSPVCFPPIQVDQFKRTIHGGYKMHYRPLRSPYSPPPDRVFRFLKRAPSRPRTDFSSLTATPSHISPPQSSPHTGDLSPA</sequence>
<dbReference type="Proteomes" id="UP000499080">
    <property type="component" value="Unassembled WGS sequence"/>
</dbReference>
<evidence type="ECO:0000313" key="3">
    <source>
        <dbReference type="Proteomes" id="UP000499080"/>
    </source>
</evidence>
<feature type="region of interest" description="Disordered" evidence="1">
    <location>
        <begin position="118"/>
        <end position="150"/>
    </location>
</feature>
<evidence type="ECO:0000256" key="1">
    <source>
        <dbReference type="SAM" id="MobiDB-lite"/>
    </source>
</evidence>
<evidence type="ECO:0000313" key="2">
    <source>
        <dbReference type="EMBL" id="GBN07704.1"/>
    </source>
</evidence>
<accession>A0A4Y2KZ81</accession>